<evidence type="ECO:0000256" key="1">
    <source>
        <dbReference type="ARBA" id="ARBA00005280"/>
    </source>
</evidence>
<dbReference type="AlphaFoldDB" id="A0A0L7RJS0"/>
<dbReference type="PANTHER" id="PTHR13281">
    <property type="entry name" value="TRANSMEMBRANE PROTEIN 70, MITOCHONDRIAL"/>
    <property type="match status" value="1"/>
</dbReference>
<proteinExistence type="inferred from homology"/>
<accession>A0A0L7RJS0</accession>
<dbReference type="GO" id="GO:0033615">
    <property type="term" value="P:mitochondrial proton-transporting ATP synthase complex assembly"/>
    <property type="evidence" value="ECO:0007669"/>
    <property type="project" value="TreeGrafter"/>
</dbReference>
<dbReference type="InterPro" id="IPR045325">
    <property type="entry name" value="TMEM70/TMEM186/TMEM223"/>
</dbReference>
<reference evidence="3 4" key="1">
    <citation type="submission" date="2015-07" db="EMBL/GenBank/DDBJ databases">
        <title>The genome of Habropoda laboriosa.</title>
        <authorList>
            <person name="Pan H."/>
            <person name="Kapheim K."/>
        </authorList>
    </citation>
    <scope>NUCLEOTIDE SEQUENCE [LARGE SCALE GENOMIC DNA]</scope>
    <source>
        <strain evidence="3">0110345459</strain>
    </source>
</reference>
<name>A0A0L7RJS0_9HYME</name>
<dbReference type="STRING" id="597456.A0A0L7RJS0"/>
<keyword evidence="2" id="KW-0472">Membrane</keyword>
<keyword evidence="2 3" id="KW-0812">Transmembrane</keyword>
<dbReference type="GO" id="GO:0031966">
    <property type="term" value="C:mitochondrial membrane"/>
    <property type="evidence" value="ECO:0007669"/>
    <property type="project" value="TreeGrafter"/>
</dbReference>
<feature type="transmembrane region" description="Helical" evidence="2">
    <location>
        <begin position="75"/>
        <end position="96"/>
    </location>
</feature>
<evidence type="ECO:0000313" key="4">
    <source>
        <dbReference type="Proteomes" id="UP000053825"/>
    </source>
</evidence>
<sequence>MVFLLRSCILSGKKLFTQEVVTFKHLVTHPTYNNILKKYVPLLQVKHFSTEKNEKTEREVIYHGILRPRIRNVKIVSVFSSVLSVIVQPLIFLKAIDTDNVLSIGISFAIVNLFIISSPILIYMFTKRYVIKLEYCPQKQNYVAHLYGFFLNKKEITFTPADVKVNDNKNGAFTTCHVKNIPVFFDENQFLDAKHFYIIMGYKKPSDFILKKINVTPINQLPIINTSHQLESRIKKNN</sequence>
<dbReference type="PANTHER" id="PTHR13281:SF0">
    <property type="entry name" value="TRANSMEMBRANE PROTEIN 70, MITOCHONDRIAL"/>
    <property type="match status" value="1"/>
</dbReference>
<keyword evidence="2" id="KW-1133">Transmembrane helix</keyword>
<dbReference type="Pfam" id="PF06979">
    <property type="entry name" value="TMEM70"/>
    <property type="match status" value="1"/>
</dbReference>
<keyword evidence="4" id="KW-1185">Reference proteome</keyword>
<dbReference type="OrthoDB" id="156886at2759"/>
<dbReference type="EMBL" id="KQ414579">
    <property type="protein sequence ID" value="KOC71084.1"/>
    <property type="molecule type" value="Genomic_DNA"/>
</dbReference>
<organism evidence="3 4">
    <name type="scientific">Habropoda laboriosa</name>
    <dbReference type="NCBI Taxonomy" id="597456"/>
    <lineage>
        <taxon>Eukaryota</taxon>
        <taxon>Metazoa</taxon>
        <taxon>Ecdysozoa</taxon>
        <taxon>Arthropoda</taxon>
        <taxon>Hexapoda</taxon>
        <taxon>Insecta</taxon>
        <taxon>Pterygota</taxon>
        <taxon>Neoptera</taxon>
        <taxon>Endopterygota</taxon>
        <taxon>Hymenoptera</taxon>
        <taxon>Apocrita</taxon>
        <taxon>Aculeata</taxon>
        <taxon>Apoidea</taxon>
        <taxon>Anthophila</taxon>
        <taxon>Apidae</taxon>
        <taxon>Habropoda</taxon>
    </lineage>
</organism>
<evidence type="ECO:0000256" key="2">
    <source>
        <dbReference type="SAM" id="Phobius"/>
    </source>
</evidence>
<comment type="similarity">
    <text evidence="1">Belongs to the TMEM70 family.</text>
</comment>
<protein>
    <submittedName>
        <fullName evidence="3">Transmembrane protein 70-like protein, mitochondrial</fullName>
    </submittedName>
</protein>
<dbReference type="Proteomes" id="UP000053825">
    <property type="component" value="Unassembled WGS sequence"/>
</dbReference>
<evidence type="ECO:0000313" key="3">
    <source>
        <dbReference type="EMBL" id="KOC71084.1"/>
    </source>
</evidence>
<dbReference type="InterPro" id="IPR009724">
    <property type="entry name" value="TMEM70"/>
</dbReference>
<gene>
    <name evidence="3" type="ORF">WH47_01727</name>
</gene>
<feature type="transmembrane region" description="Helical" evidence="2">
    <location>
        <begin position="102"/>
        <end position="125"/>
    </location>
</feature>